<dbReference type="HOGENOM" id="CLU_1062682_0_0_1"/>
<dbReference type="KEGG" id="dpx:DAPPUDRAFT_263423"/>
<proteinExistence type="predicted"/>
<evidence type="ECO:0000313" key="3">
    <source>
        <dbReference type="EMBL" id="EFX66267.1"/>
    </source>
</evidence>
<evidence type="ECO:0000256" key="1">
    <source>
        <dbReference type="SAM" id="MobiDB-lite"/>
    </source>
</evidence>
<feature type="region of interest" description="Disordered" evidence="1">
    <location>
        <begin position="34"/>
        <end position="54"/>
    </location>
</feature>
<dbReference type="Proteomes" id="UP000000305">
    <property type="component" value="Unassembled WGS sequence"/>
</dbReference>
<keyword evidence="2" id="KW-0732">Signal</keyword>
<sequence length="262" mass="27661">MCCNGHWIAVLVVVCLMQLLVDAQVYYPQPVPVTTTTTTTTTAAPTTTTTSAATTTVAPLPTTTTLDPLAPGSLALMNSMMANLMNIMSMYPPPPPPPPPMAYPPPPPPVNPAGINYYNSPPVDAAPLPPSNYYYAPPAPYGGMPPAPYAQQQQASSYVTTVRPPAPYGVVPSSSGSPYYPPPPTPYGSTSFGPSSVYGMGFRPTATYYGNAAGYQAYSAAQQQPYSNNYAGSYYPPQQQPMNIAYHGTACSSLEMVVLQLV</sequence>
<feature type="chain" id="PRO_5003238494" evidence="2">
    <location>
        <begin position="24"/>
        <end position="262"/>
    </location>
</feature>
<dbReference type="EMBL" id="GL732709">
    <property type="protein sequence ID" value="EFX66267.1"/>
    <property type="molecule type" value="Genomic_DNA"/>
</dbReference>
<evidence type="ECO:0000313" key="4">
    <source>
        <dbReference type="Proteomes" id="UP000000305"/>
    </source>
</evidence>
<keyword evidence="4" id="KW-1185">Reference proteome</keyword>
<dbReference type="InParanoid" id="E9HPQ8"/>
<dbReference type="AlphaFoldDB" id="E9HPQ8"/>
<gene>
    <name evidence="3" type="ORF">DAPPUDRAFT_263423</name>
</gene>
<accession>E9HPQ8</accession>
<feature type="signal peptide" evidence="2">
    <location>
        <begin position="1"/>
        <end position="23"/>
    </location>
</feature>
<name>E9HPQ8_DAPPU</name>
<reference evidence="3 4" key="1">
    <citation type="journal article" date="2011" name="Science">
        <title>The ecoresponsive genome of Daphnia pulex.</title>
        <authorList>
            <person name="Colbourne J.K."/>
            <person name="Pfrender M.E."/>
            <person name="Gilbert D."/>
            <person name="Thomas W.K."/>
            <person name="Tucker A."/>
            <person name="Oakley T.H."/>
            <person name="Tokishita S."/>
            <person name="Aerts A."/>
            <person name="Arnold G.J."/>
            <person name="Basu M.K."/>
            <person name="Bauer D.J."/>
            <person name="Caceres C.E."/>
            <person name="Carmel L."/>
            <person name="Casola C."/>
            <person name="Choi J.H."/>
            <person name="Detter J.C."/>
            <person name="Dong Q."/>
            <person name="Dusheyko S."/>
            <person name="Eads B.D."/>
            <person name="Frohlich T."/>
            <person name="Geiler-Samerotte K.A."/>
            <person name="Gerlach D."/>
            <person name="Hatcher P."/>
            <person name="Jogdeo S."/>
            <person name="Krijgsveld J."/>
            <person name="Kriventseva E.V."/>
            <person name="Kultz D."/>
            <person name="Laforsch C."/>
            <person name="Lindquist E."/>
            <person name="Lopez J."/>
            <person name="Manak J.R."/>
            <person name="Muller J."/>
            <person name="Pangilinan J."/>
            <person name="Patwardhan R.P."/>
            <person name="Pitluck S."/>
            <person name="Pritham E.J."/>
            <person name="Rechtsteiner A."/>
            <person name="Rho M."/>
            <person name="Rogozin I.B."/>
            <person name="Sakarya O."/>
            <person name="Salamov A."/>
            <person name="Schaack S."/>
            <person name="Shapiro H."/>
            <person name="Shiga Y."/>
            <person name="Skalitzky C."/>
            <person name="Smith Z."/>
            <person name="Souvorov A."/>
            <person name="Sung W."/>
            <person name="Tang Z."/>
            <person name="Tsuchiya D."/>
            <person name="Tu H."/>
            <person name="Vos H."/>
            <person name="Wang M."/>
            <person name="Wolf Y.I."/>
            <person name="Yamagata H."/>
            <person name="Yamada T."/>
            <person name="Ye Y."/>
            <person name="Shaw J.R."/>
            <person name="Andrews J."/>
            <person name="Crease T.J."/>
            <person name="Tang H."/>
            <person name="Lucas S.M."/>
            <person name="Robertson H.M."/>
            <person name="Bork P."/>
            <person name="Koonin E.V."/>
            <person name="Zdobnov E.M."/>
            <person name="Grigoriev I.V."/>
            <person name="Lynch M."/>
            <person name="Boore J.L."/>
        </authorList>
    </citation>
    <scope>NUCLEOTIDE SEQUENCE [LARGE SCALE GENOMIC DNA]</scope>
</reference>
<protein>
    <submittedName>
        <fullName evidence="3">Uncharacterized protein</fullName>
    </submittedName>
</protein>
<evidence type="ECO:0000256" key="2">
    <source>
        <dbReference type="SAM" id="SignalP"/>
    </source>
</evidence>
<dbReference type="PRINTS" id="PR01217">
    <property type="entry name" value="PRICHEXTENSN"/>
</dbReference>
<organism evidence="3 4">
    <name type="scientific">Daphnia pulex</name>
    <name type="common">Water flea</name>
    <dbReference type="NCBI Taxonomy" id="6669"/>
    <lineage>
        <taxon>Eukaryota</taxon>
        <taxon>Metazoa</taxon>
        <taxon>Ecdysozoa</taxon>
        <taxon>Arthropoda</taxon>
        <taxon>Crustacea</taxon>
        <taxon>Branchiopoda</taxon>
        <taxon>Diplostraca</taxon>
        <taxon>Cladocera</taxon>
        <taxon>Anomopoda</taxon>
        <taxon>Daphniidae</taxon>
        <taxon>Daphnia</taxon>
    </lineage>
</organism>